<dbReference type="PROSITE" id="PS50014">
    <property type="entry name" value="BROMODOMAIN_2"/>
    <property type="match status" value="2"/>
</dbReference>
<evidence type="ECO:0000256" key="9">
    <source>
        <dbReference type="SAM" id="MobiDB-lite"/>
    </source>
</evidence>
<keyword evidence="5 8" id="KW-0103">Bromodomain</keyword>
<feature type="region of interest" description="Disordered" evidence="9">
    <location>
        <begin position="144"/>
        <end position="283"/>
    </location>
</feature>
<keyword evidence="3" id="KW-0156">Chromatin regulator</keyword>
<evidence type="ECO:0000256" key="6">
    <source>
        <dbReference type="ARBA" id="ARBA00023163"/>
    </source>
</evidence>
<dbReference type="CDD" id="cd04369">
    <property type="entry name" value="Bromodomain"/>
    <property type="match status" value="2"/>
</dbReference>
<evidence type="ECO:0000256" key="1">
    <source>
        <dbReference type="ARBA" id="ARBA00004123"/>
    </source>
</evidence>
<feature type="region of interest" description="Disordered" evidence="9">
    <location>
        <begin position="1"/>
        <end position="37"/>
    </location>
</feature>
<feature type="domain" description="Bromo" evidence="10">
    <location>
        <begin position="311"/>
        <end position="394"/>
    </location>
</feature>
<dbReference type="InterPro" id="IPR036427">
    <property type="entry name" value="Bromodomain-like_sf"/>
</dbReference>
<dbReference type="OrthoDB" id="6017at2759"/>
<dbReference type="PANTHER" id="PTHR16062">
    <property type="entry name" value="SWI/SNF-RELATED"/>
    <property type="match status" value="1"/>
</dbReference>
<name>A0A2C5YZM9_9HYPO</name>
<keyword evidence="2" id="KW-0677">Repeat</keyword>
<comment type="subcellular location">
    <subcellularLocation>
        <location evidence="1">Nucleus</location>
    </subcellularLocation>
</comment>
<dbReference type="Proteomes" id="UP000224854">
    <property type="component" value="Unassembled WGS sequence"/>
</dbReference>
<evidence type="ECO:0000256" key="8">
    <source>
        <dbReference type="PROSITE-ProRule" id="PRU00035"/>
    </source>
</evidence>
<organism evidence="11 12">
    <name type="scientific">Ophiocordyceps australis</name>
    <dbReference type="NCBI Taxonomy" id="1399860"/>
    <lineage>
        <taxon>Eukaryota</taxon>
        <taxon>Fungi</taxon>
        <taxon>Dikarya</taxon>
        <taxon>Ascomycota</taxon>
        <taxon>Pezizomycotina</taxon>
        <taxon>Sordariomycetes</taxon>
        <taxon>Hypocreomycetidae</taxon>
        <taxon>Hypocreales</taxon>
        <taxon>Ophiocordycipitaceae</taxon>
        <taxon>Ophiocordyceps</taxon>
    </lineage>
</organism>
<dbReference type="GO" id="GO:0006368">
    <property type="term" value="P:transcription elongation by RNA polymerase II"/>
    <property type="evidence" value="ECO:0007669"/>
    <property type="project" value="TreeGrafter"/>
</dbReference>
<dbReference type="Pfam" id="PF00439">
    <property type="entry name" value="Bromodomain"/>
    <property type="match status" value="2"/>
</dbReference>
<evidence type="ECO:0000256" key="2">
    <source>
        <dbReference type="ARBA" id="ARBA00022737"/>
    </source>
</evidence>
<evidence type="ECO:0000313" key="11">
    <source>
        <dbReference type="EMBL" id="PHH72504.1"/>
    </source>
</evidence>
<feature type="compositionally biased region" description="Acidic residues" evidence="9">
    <location>
        <begin position="166"/>
        <end position="175"/>
    </location>
</feature>
<accession>A0A2C5YZM9</accession>
<dbReference type="SMART" id="SM00297">
    <property type="entry name" value="BROMO"/>
    <property type="match status" value="2"/>
</dbReference>
<keyword evidence="4" id="KW-0805">Transcription regulation</keyword>
<dbReference type="PANTHER" id="PTHR16062:SF21">
    <property type="entry name" value="CHROMATIN STRUCTURE-REMODELING COMPLEX SUBUNIT RSC1-RELATED"/>
    <property type="match status" value="1"/>
</dbReference>
<keyword evidence="7" id="KW-0539">Nucleus</keyword>
<feature type="compositionally biased region" description="Basic and acidic residues" evidence="9">
    <location>
        <begin position="15"/>
        <end position="35"/>
    </location>
</feature>
<reference evidence="11 12" key="1">
    <citation type="submission" date="2017-06" db="EMBL/GenBank/DDBJ databases">
        <title>Ant-infecting Ophiocordyceps genomes reveal a high diversity of potential behavioral manipulation genes and a possible major role for enterotoxins.</title>
        <authorList>
            <person name="De Bekker C."/>
            <person name="Evans H.C."/>
            <person name="Brachmann A."/>
            <person name="Hughes D.P."/>
        </authorList>
    </citation>
    <scope>NUCLEOTIDE SEQUENCE [LARGE SCALE GENOMIC DNA]</scope>
    <source>
        <strain evidence="11 12">1348a</strain>
    </source>
</reference>
<gene>
    <name evidence="11" type="ORF">CDD82_5934</name>
</gene>
<keyword evidence="6" id="KW-0804">Transcription</keyword>
<dbReference type="InterPro" id="IPR037382">
    <property type="entry name" value="Rsc/polybromo"/>
</dbReference>
<proteinExistence type="predicted"/>
<dbReference type="FunFam" id="1.20.920.10:FF:000083">
    <property type="entry name" value="WGS project CABT00000000 data, contig 2.8"/>
    <property type="match status" value="1"/>
</dbReference>
<evidence type="ECO:0000256" key="3">
    <source>
        <dbReference type="ARBA" id="ARBA00022853"/>
    </source>
</evidence>
<dbReference type="SUPFAM" id="SSF47370">
    <property type="entry name" value="Bromodomain"/>
    <property type="match status" value="2"/>
</dbReference>
<sequence>MDSKRKANGNAAAEPDDRSSKRRKLAEFDLSKGETRQSTTAYGLSFMEQIRRTADKRHVGSVATYFEKLLPRKGNEEYYKRTRMPIALETIEQKLNKGDFQNLAQLESYFKRMICNAKEFYPRSSSTYEDAERVRKALSNYMTKTNPAYGTRGYQAHPTPLPPEDASQDEENDTDAQDKQEEQETQAPAQADKAHDPQTQESGDQAPDKPDDDHEDDQEQNEDAQGDEEVDEAADKQDDSMTSGRSSRRRSIVLKRRGSSRIPKTQAAQARESPRRSVVPARPDHQYFNVPYKDLNFQQAQEKAVEEMLRYTKSDIEGYFEPFQNLPPRSLKDYYKVIDDPMSLKKLQKMVKGIHGRNGATGVSVFKGWSAMAEKAKLLWTNAMYYNEEGSEIFELALELQVRRPTGDDAAPRC</sequence>
<dbReference type="AlphaFoldDB" id="A0A2C5YZM9"/>
<evidence type="ECO:0000256" key="5">
    <source>
        <dbReference type="ARBA" id="ARBA00023117"/>
    </source>
</evidence>
<keyword evidence="12" id="KW-1185">Reference proteome</keyword>
<comment type="caution">
    <text evidence="11">The sequence shown here is derived from an EMBL/GenBank/DDBJ whole genome shotgun (WGS) entry which is preliminary data.</text>
</comment>
<evidence type="ECO:0000313" key="12">
    <source>
        <dbReference type="Proteomes" id="UP000224854"/>
    </source>
</evidence>
<feature type="compositionally biased region" description="Basic residues" evidence="9">
    <location>
        <begin position="246"/>
        <end position="259"/>
    </location>
</feature>
<evidence type="ECO:0000259" key="10">
    <source>
        <dbReference type="PROSITE" id="PS50014"/>
    </source>
</evidence>
<dbReference type="GO" id="GO:0003682">
    <property type="term" value="F:chromatin binding"/>
    <property type="evidence" value="ECO:0007669"/>
    <property type="project" value="TreeGrafter"/>
</dbReference>
<dbReference type="GO" id="GO:0006338">
    <property type="term" value="P:chromatin remodeling"/>
    <property type="evidence" value="ECO:0007669"/>
    <property type="project" value="InterPro"/>
</dbReference>
<evidence type="ECO:0000256" key="4">
    <source>
        <dbReference type="ARBA" id="ARBA00023015"/>
    </source>
</evidence>
<protein>
    <recommendedName>
        <fullName evidence="10">Bromo domain-containing protein</fullName>
    </recommendedName>
</protein>
<dbReference type="EMBL" id="NJEU01000579">
    <property type="protein sequence ID" value="PHH72504.1"/>
    <property type="molecule type" value="Genomic_DNA"/>
</dbReference>
<evidence type="ECO:0000256" key="7">
    <source>
        <dbReference type="ARBA" id="ARBA00023242"/>
    </source>
</evidence>
<dbReference type="InterPro" id="IPR001487">
    <property type="entry name" value="Bromodomain"/>
</dbReference>
<feature type="compositionally biased region" description="Acidic residues" evidence="9">
    <location>
        <begin position="213"/>
        <end position="232"/>
    </location>
</feature>
<dbReference type="Gene3D" id="1.20.920.10">
    <property type="entry name" value="Bromodomain-like"/>
    <property type="match status" value="2"/>
</dbReference>
<dbReference type="GO" id="GO:0016586">
    <property type="term" value="C:RSC-type complex"/>
    <property type="evidence" value="ECO:0007669"/>
    <property type="project" value="InterPro"/>
</dbReference>
<feature type="domain" description="Bromo" evidence="10">
    <location>
        <begin position="66"/>
        <end position="128"/>
    </location>
</feature>